<feature type="compositionally biased region" description="Polar residues" evidence="1">
    <location>
        <begin position="29"/>
        <end position="38"/>
    </location>
</feature>
<accession>A0ABQ0ANC5</accession>
<evidence type="ECO:0000313" key="3">
    <source>
        <dbReference type="Proteomes" id="UP001441944"/>
    </source>
</evidence>
<dbReference type="EMBL" id="BAABWU010000011">
    <property type="protein sequence ID" value="GAA6197392.1"/>
    <property type="molecule type" value="Genomic_DNA"/>
</dbReference>
<protein>
    <submittedName>
        <fullName evidence="2">Uncharacterized protein</fullName>
    </submittedName>
</protein>
<feature type="region of interest" description="Disordered" evidence="1">
    <location>
        <begin position="28"/>
        <end position="49"/>
    </location>
</feature>
<name>A0ABQ0ANC5_9RHOB</name>
<gene>
    <name evidence="2" type="ORF">NBRC116598_28360</name>
</gene>
<organism evidence="2 3">
    <name type="scientific">Pseudophaeobacter arcticus</name>
    <dbReference type="NCBI Taxonomy" id="385492"/>
    <lineage>
        <taxon>Bacteria</taxon>
        <taxon>Pseudomonadati</taxon>
        <taxon>Pseudomonadota</taxon>
        <taxon>Alphaproteobacteria</taxon>
        <taxon>Rhodobacterales</taxon>
        <taxon>Paracoccaceae</taxon>
        <taxon>Pseudophaeobacter</taxon>
    </lineage>
</organism>
<dbReference type="Proteomes" id="UP001441944">
    <property type="component" value="Unassembled WGS sequence"/>
</dbReference>
<keyword evidence="3" id="KW-1185">Reference proteome</keyword>
<sequence length="49" mass="5182">MKANGQLHRELLGQGLLGEVVVFDLVPGSTHSRLSPQPDSKRVGAEISG</sequence>
<comment type="caution">
    <text evidence="2">The sequence shown here is derived from an EMBL/GenBank/DDBJ whole genome shotgun (WGS) entry which is preliminary data.</text>
</comment>
<evidence type="ECO:0000313" key="2">
    <source>
        <dbReference type="EMBL" id="GAA6197392.1"/>
    </source>
</evidence>
<reference evidence="2 3" key="1">
    <citation type="submission" date="2024-04" db="EMBL/GenBank/DDBJ databases">
        <title>Draft genome sequence of Pseudophaeobacter arcticus NBRC 116598.</title>
        <authorList>
            <person name="Miyakawa T."/>
            <person name="Kusuya Y."/>
            <person name="Miura T."/>
        </authorList>
    </citation>
    <scope>NUCLEOTIDE SEQUENCE [LARGE SCALE GENOMIC DNA]</scope>
    <source>
        <strain evidence="2 3">SU-CL00105</strain>
    </source>
</reference>
<evidence type="ECO:0000256" key="1">
    <source>
        <dbReference type="SAM" id="MobiDB-lite"/>
    </source>
</evidence>
<feature type="compositionally biased region" description="Basic and acidic residues" evidence="1">
    <location>
        <begin position="39"/>
        <end position="49"/>
    </location>
</feature>
<proteinExistence type="predicted"/>